<gene>
    <name evidence="5" type="ORF">EII33_03295</name>
</gene>
<evidence type="ECO:0000313" key="6">
    <source>
        <dbReference type="Proteomes" id="UP000279562"/>
    </source>
</evidence>
<evidence type="ECO:0000313" key="5">
    <source>
        <dbReference type="EMBL" id="RRD92640.1"/>
    </source>
</evidence>
<dbReference type="Proteomes" id="UP000279562">
    <property type="component" value="Unassembled WGS sequence"/>
</dbReference>
<feature type="signal peptide" evidence="4">
    <location>
        <begin position="1"/>
        <end position="21"/>
    </location>
</feature>
<dbReference type="InterPro" id="IPR013105">
    <property type="entry name" value="TPR_2"/>
</dbReference>
<dbReference type="RefSeq" id="WP_125238525.1">
    <property type="nucleotide sequence ID" value="NZ_RQYF01000008.1"/>
</dbReference>
<feature type="repeat" description="TPR" evidence="3">
    <location>
        <begin position="61"/>
        <end position="94"/>
    </location>
</feature>
<protein>
    <submittedName>
        <fullName evidence="5">Tetratricopeptide repeat protein</fullName>
    </submittedName>
</protein>
<evidence type="ECO:0000256" key="1">
    <source>
        <dbReference type="ARBA" id="ARBA00022737"/>
    </source>
</evidence>
<accession>A0A3P2AEN9</accession>
<dbReference type="Pfam" id="PF13181">
    <property type="entry name" value="TPR_8"/>
    <property type="match status" value="2"/>
</dbReference>
<evidence type="ECO:0000256" key="4">
    <source>
        <dbReference type="SAM" id="SignalP"/>
    </source>
</evidence>
<dbReference type="InterPro" id="IPR019734">
    <property type="entry name" value="TPR_rpt"/>
</dbReference>
<name>A0A3P2AEN9_9BACE</name>
<comment type="caution">
    <text evidence="5">The sequence shown here is derived from an EMBL/GenBank/DDBJ whole genome shotgun (WGS) entry which is preliminary data.</text>
</comment>
<dbReference type="SMART" id="SM00028">
    <property type="entry name" value="TPR"/>
    <property type="match status" value="6"/>
</dbReference>
<dbReference type="PROSITE" id="PS50005">
    <property type="entry name" value="TPR"/>
    <property type="match status" value="2"/>
</dbReference>
<evidence type="ECO:0000256" key="3">
    <source>
        <dbReference type="PROSITE-ProRule" id="PRU00339"/>
    </source>
</evidence>
<keyword evidence="2 3" id="KW-0802">TPR repeat</keyword>
<dbReference type="PANTHER" id="PTHR44858:SF1">
    <property type="entry name" value="UDP-N-ACETYLGLUCOSAMINE--PEPTIDE N-ACETYLGLUCOSAMINYLTRANSFERASE SPINDLY-RELATED"/>
    <property type="match status" value="1"/>
</dbReference>
<dbReference type="SUPFAM" id="SSF48452">
    <property type="entry name" value="TPR-like"/>
    <property type="match status" value="1"/>
</dbReference>
<keyword evidence="4" id="KW-0732">Signal</keyword>
<organism evidence="5 6">
    <name type="scientific">Prevotella heparinolytica</name>
    <dbReference type="NCBI Taxonomy" id="28113"/>
    <lineage>
        <taxon>Bacteria</taxon>
        <taxon>Pseudomonadati</taxon>
        <taxon>Bacteroidota</taxon>
        <taxon>Bacteroidia</taxon>
        <taxon>Bacteroidales</taxon>
        <taxon>Bacteroidaceae</taxon>
        <taxon>Bacteroides</taxon>
    </lineage>
</organism>
<keyword evidence="1" id="KW-0677">Repeat</keyword>
<feature type="repeat" description="TPR" evidence="3">
    <location>
        <begin position="129"/>
        <end position="162"/>
    </location>
</feature>
<dbReference type="InterPro" id="IPR011990">
    <property type="entry name" value="TPR-like_helical_dom_sf"/>
</dbReference>
<dbReference type="EMBL" id="RQYF01000008">
    <property type="protein sequence ID" value="RRD92640.1"/>
    <property type="molecule type" value="Genomic_DNA"/>
</dbReference>
<dbReference type="Pfam" id="PF07719">
    <property type="entry name" value="TPR_2"/>
    <property type="match status" value="1"/>
</dbReference>
<reference evidence="5 6" key="1">
    <citation type="submission" date="2018-11" db="EMBL/GenBank/DDBJ databases">
        <title>Genomes From Bacteria Associated with the Canine Oral Cavity: a Test Case for Automated Genome-Based Taxonomic Assignment.</title>
        <authorList>
            <person name="Coil D.A."/>
            <person name="Jospin G."/>
            <person name="Darling A.E."/>
            <person name="Wallis C."/>
            <person name="Davis I.J."/>
            <person name="Harris S."/>
            <person name="Eisen J.A."/>
            <person name="Holcombe L.J."/>
            <person name="O'Flynn C."/>
        </authorList>
    </citation>
    <scope>NUCLEOTIDE SEQUENCE [LARGE SCALE GENOMIC DNA]</scope>
    <source>
        <strain evidence="5 6">OH1047_COT-310</strain>
    </source>
</reference>
<dbReference type="AlphaFoldDB" id="A0A3P2AEN9"/>
<dbReference type="PANTHER" id="PTHR44858">
    <property type="entry name" value="TETRATRICOPEPTIDE REPEAT PROTEIN 6"/>
    <property type="match status" value="1"/>
</dbReference>
<dbReference type="InterPro" id="IPR050498">
    <property type="entry name" value="Ycf3"/>
</dbReference>
<feature type="chain" id="PRO_5018120835" evidence="4">
    <location>
        <begin position="22"/>
        <end position="284"/>
    </location>
</feature>
<sequence length="284" mass="31844">MKKLFLSFLLCGGIGVSPAFSQTYEELSERAATATEQDSLTQAEGYIRQALKLEPANPHNALLFSNLGIIQQRRQQYEQASESYTLALNIAPRAVPVLLNRAALYLELGKEDLARIDYSLVLDMDKDNQEALLMRAYAYMQQRNYKSARADYEHLLKIVPQSYNGRLGLAMLEQKEKKYEAALSILNSMLAGKEVSSAVLTASQTAVLYTARAGIEKDMEHTDLAMVDLEEAIRLDSSQPEAYLMRGQLYLSQKKKELAKRDLEKAASLGIPQADVRELLLQCK</sequence>
<keyword evidence="6" id="KW-1185">Reference proteome</keyword>
<dbReference type="Gene3D" id="1.25.40.10">
    <property type="entry name" value="Tetratricopeptide repeat domain"/>
    <property type="match status" value="3"/>
</dbReference>
<evidence type="ECO:0000256" key="2">
    <source>
        <dbReference type="ARBA" id="ARBA00022803"/>
    </source>
</evidence>
<proteinExistence type="predicted"/>